<accession>A0A4Z1SVA6</accession>
<keyword evidence="2" id="KW-0067">ATP-binding</keyword>
<evidence type="ECO:0000259" key="3">
    <source>
        <dbReference type="Pfam" id="PF00501"/>
    </source>
</evidence>
<keyword evidence="4" id="KW-0436">Ligase</keyword>
<dbReference type="VEuPathDB" id="GiardiaDB:GMRT_15553"/>
<dbReference type="SUPFAM" id="SSF56801">
    <property type="entry name" value="Acetyl-CoA synthetase-like"/>
    <property type="match status" value="1"/>
</dbReference>
<gene>
    <name evidence="4" type="ORF">GMRT_15553</name>
</gene>
<dbReference type="GO" id="GO:0005783">
    <property type="term" value="C:endoplasmic reticulum"/>
    <property type="evidence" value="ECO:0007669"/>
    <property type="project" value="TreeGrafter"/>
</dbReference>
<evidence type="ECO:0000313" key="4">
    <source>
        <dbReference type="EMBL" id="TNJ28855.1"/>
    </source>
</evidence>
<dbReference type="GO" id="GO:0005524">
    <property type="term" value="F:ATP binding"/>
    <property type="evidence" value="ECO:0007669"/>
    <property type="project" value="UniProtKB-KW"/>
</dbReference>
<dbReference type="PANTHER" id="PTHR43272">
    <property type="entry name" value="LONG-CHAIN-FATTY-ACID--COA LIGASE"/>
    <property type="match status" value="1"/>
</dbReference>
<dbReference type="AlphaFoldDB" id="A0A4Z1SVA6"/>
<dbReference type="InterPro" id="IPR042099">
    <property type="entry name" value="ANL_N_sf"/>
</dbReference>
<comment type="caution">
    <text evidence="4">The sequence shown here is derived from an EMBL/GenBank/DDBJ whole genome shotgun (WGS) entry which is preliminary data.</text>
</comment>
<protein>
    <submittedName>
        <fullName evidence="4">Putative Long chain fatty acid CoA ligase</fullName>
    </submittedName>
</protein>
<evidence type="ECO:0000256" key="1">
    <source>
        <dbReference type="ARBA" id="ARBA00022741"/>
    </source>
</evidence>
<keyword evidence="5" id="KW-1185">Reference proteome</keyword>
<sequence>MSSMTPRSMVDLQACPLGTPSHIPLQEECEPDQSKTTLQNARRAFQRYGDLPFIGHRAGLCTSSKEVKESYSFITFSEADAYITRIAKALLKIGVQPGDRIGLYARNSPLWLLTDYACTAVGAVLVPLYDTLGAVKLAYCLNHAEVSYVITQAELAPLIFGIWPACVTTKHIVILDQWAGSLTDLNVSHILRKAVVPHIELENLTDEMLGINLDGVLQRHRNVIHVALTDVSLETASDTTDVNLTKANIGAENQAILAIMDAIAEALDLKTEEEIWSSSKIHLLTQLLKDVDDIPYEGDYPMKLDDVHSIIYTSGTSGNPKGVVHTAATIQGSFCMGRAFLPYRKSDITGETSMIMSYLPLGHIYERATEHYCTVRGVQIAYYSGNVRNLVRDIQLSRPTILPAVPRVLQKIYNAVMAKLDASVVKRLLFSLACKVKEAFETTWIKTGYFALTDAFIFKDIRKSLGGRVELILCGSSALPLEVWRFMRLCTGARVACGYGSTETCIAGLRVLPHEPINLIPTGRLVSDMDGRLIDRSDACEYTLSEHKVGELLLRGPGVALEYYKLPDTPLRDEDGFYHTGDLMRLNDDGSLTFIRRVSMVVKTLMGEYLDIYAIEEAMERSPLITGAYIHAEANRSFPICICTLDKAVLCHRLHLSDTTDNLDAILTRPEIVSQIQKLLIEEANITIKRAGLKGFCVPKCCRWFFDIDWTQDTTLMTPSMKKQHRFFRERYAKEIAEMWDELDEFDRKHSK</sequence>
<dbReference type="EMBL" id="VDLU01000002">
    <property type="protein sequence ID" value="TNJ28855.1"/>
    <property type="molecule type" value="Genomic_DNA"/>
</dbReference>
<proteinExistence type="predicted"/>
<name>A0A4Z1SVA6_GIAMU</name>
<dbReference type="InterPro" id="IPR020845">
    <property type="entry name" value="AMP-binding_CS"/>
</dbReference>
<reference evidence="4 5" key="1">
    <citation type="submission" date="2019-05" db="EMBL/GenBank/DDBJ databases">
        <title>The compact genome of Giardia muris reveals important steps in the evolution of intestinal protozoan parasites.</title>
        <authorList>
            <person name="Xu F."/>
            <person name="Jimenez-Gonzalez A."/>
            <person name="Einarsson E."/>
            <person name="Astvaldsson A."/>
            <person name="Peirasmaki D."/>
            <person name="Eckmann L."/>
            <person name="Andersson J.O."/>
            <person name="Svard S.G."/>
            <person name="Jerlstrom-Hultqvist J."/>
        </authorList>
    </citation>
    <scope>NUCLEOTIDE SEQUENCE [LARGE SCALE GENOMIC DNA]</scope>
    <source>
        <strain evidence="4 5">Roberts-Thomson</strain>
    </source>
</reference>
<dbReference type="GO" id="GO:0004467">
    <property type="term" value="F:long-chain fatty acid-CoA ligase activity"/>
    <property type="evidence" value="ECO:0007669"/>
    <property type="project" value="TreeGrafter"/>
</dbReference>
<dbReference type="Gene3D" id="3.40.50.12780">
    <property type="entry name" value="N-terminal domain of ligase-like"/>
    <property type="match status" value="1"/>
</dbReference>
<dbReference type="PANTHER" id="PTHR43272:SF33">
    <property type="entry name" value="AMP-BINDING DOMAIN-CONTAINING PROTEIN-RELATED"/>
    <property type="match status" value="1"/>
</dbReference>
<dbReference type="Pfam" id="PF00501">
    <property type="entry name" value="AMP-binding"/>
    <property type="match status" value="1"/>
</dbReference>
<dbReference type="PROSITE" id="PS00455">
    <property type="entry name" value="AMP_BINDING"/>
    <property type="match status" value="1"/>
</dbReference>
<organism evidence="4 5">
    <name type="scientific">Giardia muris</name>
    <dbReference type="NCBI Taxonomy" id="5742"/>
    <lineage>
        <taxon>Eukaryota</taxon>
        <taxon>Metamonada</taxon>
        <taxon>Diplomonadida</taxon>
        <taxon>Hexamitidae</taxon>
        <taxon>Giardiinae</taxon>
        <taxon>Giardia</taxon>
    </lineage>
</organism>
<dbReference type="OrthoDB" id="1700726at2759"/>
<feature type="domain" description="AMP-dependent synthetase/ligase" evidence="3">
    <location>
        <begin position="70"/>
        <end position="564"/>
    </location>
</feature>
<dbReference type="InterPro" id="IPR000873">
    <property type="entry name" value="AMP-dep_synth/lig_dom"/>
</dbReference>
<dbReference type="GO" id="GO:0016020">
    <property type="term" value="C:membrane"/>
    <property type="evidence" value="ECO:0007669"/>
    <property type="project" value="TreeGrafter"/>
</dbReference>
<evidence type="ECO:0000256" key="2">
    <source>
        <dbReference type="ARBA" id="ARBA00022840"/>
    </source>
</evidence>
<keyword evidence="1" id="KW-0547">Nucleotide-binding</keyword>
<dbReference type="Proteomes" id="UP000315496">
    <property type="component" value="Chromosome 2"/>
</dbReference>
<evidence type="ECO:0000313" key="5">
    <source>
        <dbReference type="Proteomes" id="UP000315496"/>
    </source>
</evidence>